<sequence>MGYLPSKNFIALVSVALVILFTGWFVSLVWNSAPEKSKSVSQVVSNSFLAAYQDANRDTDNDGLKDWEEILWKADPNKTDTDSDGTPDGEEIKLGRDPAIAGPNDKLKKTEEEEKPAAATPQTLTDRIAQKFAVEYLTTQGASGGNPNDFQKKSLSESLMTSLAKDALTFKDQLDARNVIINKDVPAKSYLN</sequence>
<dbReference type="AlphaFoldDB" id="A0A0G1IT87"/>
<organism evidence="3 4">
    <name type="scientific">Candidatus Giovannonibacteria bacterium GW2011_GWA2_44_26</name>
    <dbReference type="NCBI Taxonomy" id="1618648"/>
    <lineage>
        <taxon>Bacteria</taxon>
        <taxon>Candidatus Giovannoniibacteriota</taxon>
    </lineage>
</organism>
<name>A0A0G1IT87_9BACT</name>
<dbReference type="EMBL" id="LCIT01000013">
    <property type="protein sequence ID" value="KKT62360.1"/>
    <property type="molecule type" value="Genomic_DNA"/>
</dbReference>
<evidence type="ECO:0000313" key="4">
    <source>
        <dbReference type="Proteomes" id="UP000033945"/>
    </source>
</evidence>
<evidence type="ECO:0000256" key="2">
    <source>
        <dbReference type="SAM" id="Phobius"/>
    </source>
</evidence>
<evidence type="ECO:0000313" key="3">
    <source>
        <dbReference type="EMBL" id="KKT62360.1"/>
    </source>
</evidence>
<protein>
    <submittedName>
        <fullName evidence="3">Calcium-binding protein-like protein</fullName>
    </submittedName>
</protein>
<keyword evidence="2" id="KW-0812">Transmembrane</keyword>
<accession>A0A0G1IT87</accession>
<comment type="caution">
    <text evidence="3">The sequence shown here is derived from an EMBL/GenBank/DDBJ whole genome shotgun (WGS) entry which is preliminary data.</text>
</comment>
<reference evidence="3 4" key="1">
    <citation type="journal article" date="2015" name="Nature">
        <title>rRNA introns, odd ribosomes, and small enigmatic genomes across a large radiation of phyla.</title>
        <authorList>
            <person name="Brown C.T."/>
            <person name="Hug L.A."/>
            <person name="Thomas B.C."/>
            <person name="Sharon I."/>
            <person name="Castelle C.J."/>
            <person name="Singh A."/>
            <person name="Wilkins M.J."/>
            <person name="Williams K.H."/>
            <person name="Banfield J.F."/>
        </authorList>
    </citation>
    <scope>NUCLEOTIDE SEQUENCE [LARGE SCALE GENOMIC DNA]</scope>
</reference>
<proteinExistence type="predicted"/>
<feature type="region of interest" description="Disordered" evidence="1">
    <location>
        <begin position="75"/>
        <end position="121"/>
    </location>
</feature>
<feature type="compositionally biased region" description="Basic and acidic residues" evidence="1">
    <location>
        <begin position="105"/>
        <end position="116"/>
    </location>
</feature>
<dbReference type="Proteomes" id="UP000033945">
    <property type="component" value="Unassembled WGS sequence"/>
</dbReference>
<gene>
    <name evidence="3" type="ORF">UW55_C0013G0001</name>
</gene>
<keyword evidence="2" id="KW-0472">Membrane</keyword>
<keyword evidence="2" id="KW-1133">Transmembrane helix</keyword>
<feature type="transmembrane region" description="Helical" evidence="2">
    <location>
        <begin position="9"/>
        <end position="30"/>
    </location>
</feature>
<evidence type="ECO:0000256" key="1">
    <source>
        <dbReference type="SAM" id="MobiDB-lite"/>
    </source>
</evidence>
<feature type="non-terminal residue" evidence="3">
    <location>
        <position position="192"/>
    </location>
</feature>